<comment type="caution">
    <text evidence="3">The sequence shown here is derived from an EMBL/GenBank/DDBJ whole genome shotgun (WGS) entry which is preliminary data.</text>
</comment>
<feature type="domain" description="Amidohydrolase-related" evidence="2">
    <location>
        <begin position="131"/>
        <end position="374"/>
    </location>
</feature>
<evidence type="ECO:0000313" key="3">
    <source>
        <dbReference type="EMBL" id="MCX2977782.1"/>
    </source>
</evidence>
<dbReference type="Gene3D" id="3.20.20.140">
    <property type="entry name" value="Metal-dependent hydrolases"/>
    <property type="match status" value="1"/>
</dbReference>
<gene>
    <name evidence="3" type="ORF">EYC82_10500</name>
</gene>
<accession>A0ABT3T676</accession>
<dbReference type="InterPro" id="IPR032466">
    <property type="entry name" value="Metal_Hydrolase"/>
</dbReference>
<keyword evidence="1" id="KW-0456">Lyase</keyword>
<organism evidence="3 4">
    <name type="scientific">Candidatus Marimicrobium litorale</name>
    <dbReference type="NCBI Taxonomy" id="2518991"/>
    <lineage>
        <taxon>Bacteria</taxon>
        <taxon>Pseudomonadati</taxon>
        <taxon>Pseudomonadota</taxon>
        <taxon>Gammaproteobacteria</taxon>
        <taxon>Cellvibrionales</taxon>
        <taxon>Halieaceae</taxon>
        <taxon>Marimicrobium</taxon>
    </lineage>
</organism>
<dbReference type="InterPro" id="IPR032465">
    <property type="entry name" value="ACMSD"/>
</dbReference>
<evidence type="ECO:0000313" key="4">
    <source>
        <dbReference type="Proteomes" id="UP001143304"/>
    </source>
</evidence>
<sequence>MKETIMTLDSATYSLGAISADSHISETEDCFRDIDPAFEDKRPRAIFDEERGAILEISDLDIKVPMGLICTAGRAPERFSDPVDWAELHPAGHDPKARLAIQDEEGISAEVLYPSLGMVLCNHPDINYKKACFDAYNRWLGAFCDTDSNRLIGIPILSMRSPAEAITELASAHAMGFRGVMLPGHPELEDYDHPCYDEFWRLCVDLGMPVSFHILTTKDGIMERVRGSRLVQQIVTVRGLQNIIMMMILGGVFDRHPALQVVCVESDAGWVPHFKFRMDHAYERHRFHMQSQALQEMPSTYFDSNIYVTFQDDYSVKQVKGGLNLDRVMWATDFPHSDGTYPESRQVMASVTEGMTTKEQAALLCNNAAQLYGIEML</sequence>
<dbReference type="Pfam" id="PF04909">
    <property type="entry name" value="Amidohydro_2"/>
    <property type="match status" value="1"/>
</dbReference>
<proteinExistence type="predicted"/>
<protein>
    <submittedName>
        <fullName evidence="3">Amidohydrolase</fullName>
    </submittedName>
</protein>
<dbReference type="PANTHER" id="PTHR21240">
    <property type="entry name" value="2-AMINO-3-CARBOXYLMUCONATE-6-SEMIALDEHYDE DECARBOXYLASE"/>
    <property type="match status" value="1"/>
</dbReference>
<dbReference type="InterPro" id="IPR006680">
    <property type="entry name" value="Amidohydro-rel"/>
</dbReference>
<reference evidence="3" key="1">
    <citation type="submission" date="2019-02" db="EMBL/GenBank/DDBJ databases">
        <authorList>
            <person name="Li S.-H."/>
        </authorList>
    </citation>
    <scope>NUCLEOTIDE SEQUENCE</scope>
    <source>
        <strain evidence="3">IMCC11814</strain>
    </source>
</reference>
<evidence type="ECO:0000256" key="1">
    <source>
        <dbReference type="ARBA" id="ARBA00023239"/>
    </source>
</evidence>
<dbReference type="PANTHER" id="PTHR21240:SF28">
    <property type="entry name" value="ISO-OROTATE DECARBOXYLASE (EUROFUNG)"/>
    <property type="match status" value="1"/>
</dbReference>
<dbReference type="Proteomes" id="UP001143304">
    <property type="component" value="Unassembled WGS sequence"/>
</dbReference>
<keyword evidence="4" id="KW-1185">Reference proteome</keyword>
<evidence type="ECO:0000259" key="2">
    <source>
        <dbReference type="Pfam" id="PF04909"/>
    </source>
</evidence>
<name>A0ABT3T676_9GAMM</name>
<dbReference type="SUPFAM" id="SSF51556">
    <property type="entry name" value="Metallo-dependent hydrolases"/>
    <property type="match status" value="1"/>
</dbReference>
<dbReference type="EMBL" id="SHNO01000001">
    <property type="protein sequence ID" value="MCX2977782.1"/>
    <property type="molecule type" value="Genomic_DNA"/>
</dbReference>